<name>A0A3L8DSL5_OOCBI</name>
<evidence type="ECO:0000313" key="3">
    <source>
        <dbReference type="EMBL" id="RLU22859.1"/>
    </source>
</evidence>
<feature type="chain" id="PRO_5018298319" evidence="2">
    <location>
        <begin position="32"/>
        <end position="708"/>
    </location>
</feature>
<proteinExistence type="predicted"/>
<reference evidence="3 4" key="1">
    <citation type="journal article" date="2018" name="Genome Res.">
        <title>The genomic architecture and molecular evolution of ant odorant receptors.</title>
        <authorList>
            <person name="McKenzie S.K."/>
            <person name="Kronauer D.J.C."/>
        </authorList>
    </citation>
    <scope>NUCLEOTIDE SEQUENCE [LARGE SCALE GENOMIC DNA]</scope>
    <source>
        <strain evidence="3">Clonal line C1</strain>
    </source>
</reference>
<protein>
    <submittedName>
        <fullName evidence="3">Uncharacterized protein</fullName>
    </submittedName>
</protein>
<feature type="signal peptide" evidence="2">
    <location>
        <begin position="1"/>
        <end position="31"/>
    </location>
</feature>
<accession>A0A3L8DSL5</accession>
<evidence type="ECO:0000256" key="2">
    <source>
        <dbReference type="SAM" id="SignalP"/>
    </source>
</evidence>
<sequence length="708" mass="75974">MEQATQCKMLRQKVFLHFTCLLALGASLTLALPPGAPWTNFASKPGIILHYFSFIILFFCAEDELNLTPFILKFVVYSRALGPPSGIDTISIPYVPKSPVFPKFVDPKMFISKKTDMLSNLFGGLGPVAYNAADTKPIIPYGASGSSLETADNALFNKRDALQDGKEKIADTNGMYKRGMFGPFPKFGPMGATGVIGPQFGPITPFSSADAMADYMDKAPFSRKRRSMEAASSASDVNSISGSKLQATGISSYAKDSPIVEKLSATKSADGDAPKEYLPGMFGPFGPGGPYGPFGPFGSSASFGPGGSFGGPAVDPSAMIGKKSTFLDALFKNLATSTPATTITDAPTPKSTIVPPSFWLPSAIIPGPTEYTSKVSDFLGKLFDSIKMNATMQEASDDSDVKSDFMRSLKSDDILPDKAARSVDDVSSITAAKDAIVDAILTELGDLKGDMISTLNDLIAYEKATAAAAPAAKKPFKPFSGIFPFAKPTIDPTLPFKQRMAVLSQVFDMLTELERNITVAANSAIKTNTDTPSNPELARIPLATGAADVSSINNTLLDAILNRIAAAQTASPVSYPASFIKESPMMSRAMPQGPTSFWVSYPESSASVIKRQVPYDSPYLGYEYDNDQRDHRQYTRGVQMQMHQGYQSLPAGSVESVQAGGGSTPEHQGGGIKLLGQSNAYGNLNKWADWVQYHKNEYEDSRHHHNHH</sequence>
<gene>
    <name evidence="3" type="ORF">DMN91_005137</name>
</gene>
<keyword evidence="2" id="KW-0732">Signal</keyword>
<feature type="region of interest" description="Disordered" evidence="1">
    <location>
        <begin position="653"/>
        <end position="673"/>
    </location>
</feature>
<dbReference type="Proteomes" id="UP000279307">
    <property type="component" value="Chromosome 5"/>
</dbReference>
<evidence type="ECO:0000256" key="1">
    <source>
        <dbReference type="SAM" id="MobiDB-lite"/>
    </source>
</evidence>
<dbReference type="OrthoDB" id="8197271at2759"/>
<organism evidence="3 4">
    <name type="scientific">Ooceraea biroi</name>
    <name type="common">Clonal raider ant</name>
    <name type="synonym">Cerapachys biroi</name>
    <dbReference type="NCBI Taxonomy" id="2015173"/>
    <lineage>
        <taxon>Eukaryota</taxon>
        <taxon>Metazoa</taxon>
        <taxon>Ecdysozoa</taxon>
        <taxon>Arthropoda</taxon>
        <taxon>Hexapoda</taxon>
        <taxon>Insecta</taxon>
        <taxon>Pterygota</taxon>
        <taxon>Neoptera</taxon>
        <taxon>Endopterygota</taxon>
        <taxon>Hymenoptera</taxon>
        <taxon>Apocrita</taxon>
        <taxon>Aculeata</taxon>
        <taxon>Formicoidea</taxon>
        <taxon>Formicidae</taxon>
        <taxon>Dorylinae</taxon>
        <taxon>Ooceraea</taxon>
    </lineage>
</organism>
<dbReference type="AlphaFoldDB" id="A0A3L8DSL5"/>
<comment type="caution">
    <text evidence="3">The sequence shown here is derived from an EMBL/GenBank/DDBJ whole genome shotgun (WGS) entry which is preliminary data.</text>
</comment>
<dbReference type="EMBL" id="QOIP01000005">
    <property type="protein sequence ID" value="RLU22859.1"/>
    <property type="molecule type" value="Genomic_DNA"/>
</dbReference>
<feature type="compositionally biased region" description="Gly residues" evidence="1">
    <location>
        <begin position="659"/>
        <end position="673"/>
    </location>
</feature>
<evidence type="ECO:0000313" key="4">
    <source>
        <dbReference type="Proteomes" id="UP000279307"/>
    </source>
</evidence>